<evidence type="ECO:0000259" key="1">
    <source>
        <dbReference type="Pfam" id="PF20441"/>
    </source>
</evidence>
<proteinExistence type="predicted"/>
<dbReference type="PANTHER" id="PTHR41287:SF1">
    <property type="entry name" value="PROTEIN YMFN"/>
    <property type="match status" value="1"/>
</dbReference>
<name>A0A6J6BMF2_9ZZZZ</name>
<dbReference type="InterPro" id="IPR005021">
    <property type="entry name" value="Terminase_largesu-like"/>
</dbReference>
<organism evidence="2">
    <name type="scientific">freshwater metagenome</name>
    <dbReference type="NCBI Taxonomy" id="449393"/>
    <lineage>
        <taxon>unclassified sequences</taxon>
        <taxon>metagenomes</taxon>
        <taxon>ecological metagenomes</taxon>
    </lineage>
</organism>
<sequence length="529" mass="57794">MRRPDNAHGLLVVPPGVDGSRSLGLALADWMEHFLCHGPGDREGDPVELDDELVRFLVLAYALNRQGRRQVFRAVLSRAKGRAKSELAAMVVCAEALGPVRFDHWATDGEVSPWGYRYTEGEPVGRRVRSPLVRVLATEEGQAGNTYQAAALMLSRGRIADEVPGLDVGLTRTFLPDGGEIRPCTAGSASKDGGKESFSVADETHLYVLPELRRMHETVARNLVKRRDAEGWMLETSTAYATGEDSVAEQAHAYAEAIVEGTTSNRGLLYDHRCGPLPEDWHDDDQLLGALADAYGDGAGWMDLERVLAEIRDPKTRPVDARRYFLNLPADVTEGESWLPVGAWHACAEAGTRLEADGPVFVGVDVALKHDSTAVVACQRRPDGRLVAVARIWLPEGRMVDIAAVEAHLRQLCAIHDVREIAYDPAYFQRSAEALADDGLPMVEFPQSAQRMVPACQSAFEAICSGQVVHDGSPLFAEQVTAAVPRIAGEGWRLSKGRSKRRIDAAIALAMAVHTSTFHKPTTRPTFAW</sequence>
<evidence type="ECO:0000313" key="2">
    <source>
        <dbReference type="EMBL" id="CAB4539894.1"/>
    </source>
</evidence>
<accession>A0A6J6BMF2</accession>
<dbReference type="Gene3D" id="3.30.420.240">
    <property type="match status" value="1"/>
</dbReference>
<feature type="domain" description="Terminase large subunit-like endonuclease" evidence="1">
    <location>
        <begin position="397"/>
        <end position="516"/>
    </location>
</feature>
<dbReference type="AlphaFoldDB" id="A0A6J6BMF2"/>
<dbReference type="PANTHER" id="PTHR41287">
    <property type="match status" value="1"/>
</dbReference>
<protein>
    <submittedName>
        <fullName evidence="2">Unannotated protein</fullName>
    </submittedName>
</protein>
<reference evidence="2" key="1">
    <citation type="submission" date="2020-05" db="EMBL/GenBank/DDBJ databases">
        <authorList>
            <person name="Chiriac C."/>
            <person name="Salcher M."/>
            <person name="Ghai R."/>
            <person name="Kavagutti S V."/>
        </authorList>
    </citation>
    <scope>NUCLEOTIDE SEQUENCE</scope>
</reference>
<dbReference type="EMBL" id="CAEZSR010000004">
    <property type="protein sequence ID" value="CAB4539894.1"/>
    <property type="molecule type" value="Genomic_DNA"/>
</dbReference>
<dbReference type="GO" id="GO:0004519">
    <property type="term" value="F:endonuclease activity"/>
    <property type="evidence" value="ECO:0007669"/>
    <property type="project" value="InterPro"/>
</dbReference>
<gene>
    <name evidence="2" type="ORF">UFOPK1493_00210</name>
</gene>
<dbReference type="InterPro" id="IPR046462">
    <property type="entry name" value="TerL_nuclease"/>
</dbReference>
<dbReference type="Pfam" id="PF20441">
    <property type="entry name" value="TerL_nuclease"/>
    <property type="match status" value="1"/>
</dbReference>